<evidence type="ECO:0000313" key="1">
    <source>
        <dbReference type="EMBL" id="QHA33842.1"/>
    </source>
</evidence>
<dbReference type="EMBL" id="MN661111">
    <property type="protein sequence ID" value="QHA33842.1"/>
    <property type="molecule type" value="Viral_cRNA"/>
</dbReference>
<name>A0A6B9KNU2_9RHAB</name>
<sequence length="148" mass="16562">MKVVTRNPCIQTSAIPQLNITDKERGFIIPGTVSSTGFAEYQFTSTAKEVLLTEIYILRAKAYDYLENQDKVLTGLKSSNRVYALGRTLEHFELPNFLKELQITSKTVAAPESALTPVGWLKTPESGSVPLVAPKWKKAITWKKVFKD</sequence>
<organism evidence="1">
    <name type="scientific">Atrato Rhabdo-like virus 2</name>
    <dbReference type="NCBI Taxonomy" id="2689334"/>
    <lineage>
        <taxon>Viruses</taxon>
        <taxon>Riboviria</taxon>
        <taxon>Orthornavirae</taxon>
        <taxon>Negarnaviricota</taxon>
        <taxon>Haploviricotina</taxon>
        <taxon>Monjiviricetes</taxon>
        <taxon>Mononegavirales</taxon>
        <taxon>Rhabdoviridae</taxon>
    </lineage>
</organism>
<reference evidence="1" key="1">
    <citation type="submission" date="2019-11" db="EMBL/GenBank/DDBJ databases">
        <authorList>
            <person name="Nitsche A."/>
            <person name="Hankeln T."/>
            <person name="Acosta O."/>
            <person name="Velez I.D."/>
            <person name="Schiemann D.J."/>
        </authorList>
    </citation>
    <scope>NUCLEOTIDE SEQUENCE</scope>
    <source>
        <strain evidence="1">Aese 1749-7</strain>
    </source>
</reference>
<accession>A0A6B9KNU2</accession>
<protein>
    <submittedName>
        <fullName evidence="1">Putative matrix protein</fullName>
    </submittedName>
</protein>
<proteinExistence type="predicted"/>